<evidence type="ECO:0000313" key="26">
    <source>
        <dbReference type="EMBL" id="CAD6910906.1"/>
    </source>
</evidence>
<dbReference type="GO" id="GO:0071555">
    <property type="term" value="P:cell wall organization"/>
    <property type="evidence" value="ECO:0007669"/>
    <property type="project" value="UniProtKB-KW"/>
</dbReference>
<keyword evidence="13 23" id="KW-0472">Membrane</keyword>
<comment type="subcellular location">
    <subcellularLocation>
        <location evidence="3">Cell membrane</location>
        <topology evidence="3">Lipid-anchor</topology>
        <topology evidence="3">GPI-anchor</topology>
    </subcellularLocation>
    <subcellularLocation>
        <location evidence="2">Secreted</location>
        <location evidence="2">Cell wall</location>
    </subcellularLocation>
</comment>
<comment type="similarity">
    <text evidence="4">Belongs to the polysaccharide deacetylase family.</text>
</comment>
<evidence type="ECO:0000313" key="27">
    <source>
        <dbReference type="EMBL" id="KAE8252621.1"/>
    </source>
</evidence>
<evidence type="ECO:0000313" key="29">
    <source>
        <dbReference type="Proteomes" id="UP000836402"/>
    </source>
</evidence>
<dbReference type="GO" id="GO:0004099">
    <property type="term" value="F:chitin deacetylase activity"/>
    <property type="evidence" value="ECO:0007669"/>
    <property type="project" value="UniProtKB-EC"/>
</dbReference>
<name>A0A177UCH6_9BASI</name>
<feature type="transmembrane region" description="Helical" evidence="23">
    <location>
        <begin position="480"/>
        <end position="504"/>
    </location>
</feature>
<protein>
    <recommendedName>
        <fullName evidence="20">chitin deacetylase</fullName>
        <ecNumber evidence="20">3.5.1.41</ecNumber>
    </recommendedName>
</protein>
<evidence type="ECO:0000256" key="14">
    <source>
        <dbReference type="ARBA" id="ARBA00023180"/>
    </source>
</evidence>
<evidence type="ECO:0000256" key="15">
    <source>
        <dbReference type="ARBA" id="ARBA00023277"/>
    </source>
</evidence>
<dbReference type="PROSITE" id="PS51257">
    <property type="entry name" value="PROKAR_LIPOPROTEIN"/>
    <property type="match status" value="1"/>
</dbReference>
<evidence type="ECO:0000256" key="19">
    <source>
        <dbReference type="ARBA" id="ARBA00023326"/>
    </source>
</evidence>
<keyword evidence="9" id="KW-0479">Metal-binding</keyword>
<keyword evidence="10 24" id="KW-0732">Signal</keyword>
<dbReference type="InterPro" id="IPR050248">
    <property type="entry name" value="Polysacc_deacetylase_ArnD"/>
</dbReference>
<dbReference type="GO" id="GO:0000272">
    <property type="term" value="P:polysaccharide catabolic process"/>
    <property type="evidence" value="ECO:0007669"/>
    <property type="project" value="UniProtKB-KW"/>
</dbReference>
<dbReference type="GO" id="GO:0046872">
    <property type="term" value="F:metal ion binding"/>
    <property type="evidence" value="ECO:0007669"/>
    <property type="project" value="UniProtKB-KW"/>
</dbReference>
<sequence>MRSAALLISSVAAAIVACAAPASASIGRGVPKDLYLRARDDGSYQDLYNRNGPSVHNRLIPSHYRKRNSHLNSRQAPGTNALGLTYPTTEADMAKVTDDRVLCNYYYLPEVAAIQNNYPKPWLDGATTGATLLANDTDGQKAWKSIQSKIPTNIAVKPVDSAGNIDLSKYSAQNDPDCWWSASGCHDPKTSGLPQDVYQCPEPSTWGLTFDDGPNCTHNAFMDFLEQNKQKASLYYIGSNVLDWPLQAQRGLADGHAICAHTWSHRPMTTLQSENVFAELWYTVKIIKDIVGVAPRCWRPPYGDVDDRVRSIANAMGLSTHIWTDDTDDYLVQPLGPSSTAAVEQNYANIIATAAAKPNQGIIVLTHEINGGTMNLFQQEYANISKAFKHIVPLTACLNETNPYESNSGISYPNFNDYISGKIMPSGLPSSFSIKSQTYDPIAVASAAASMTSASNKSSATNTSKNSTSTNKQPSGATSLSLGSGPIVLAGMAASMAFGVALILV</sequence>
<evidence type="ECO:0000256" key="21">
    <source>
        <dbReference type="ARBA" id="ARBA00048494"/>
    </source>
</evidence>
<dbReference type="Proteomes" id="UP000836402">
    <property type="component" value="Unassembled WGS sequence"/>
</dbReference>
<evidence type="ECO:0000256" key="8">
    <source>
        <dbReference type="ARBA" id="ARBA00022622"/>
    </source>
</evidence>
<evidence type="ECO:0000256" key="9">
    <source>
        <dbReference type="ARBA" id="ARBA00022723"/>
    </source>
</evidence>
<comment type="caution">
    <text evidence="27">The sequence shown here is derived from an EMBL/GenBank/DDBJ whole genome shotgun (WGS) entry which is preliminary data.</text>
</comment>
<dbReference type="Proteomes" id="UP000077671">
    <property type="component" value="Unassembled WGS sequence"/>
</dbReference>
<dbReference type="GO" id="GO:0009272">
    <property type="term" value="P:fungal-type cell wall biogenesis"/>
    <property type="evidence" value="ECO:0007669"/>
    <property type="project" value="UniProtKB-ARBA"/>
</dbReference>
<dbReference type="FunFam" id="3.20.20.370:FF:000004">
    <property type="entry name" value="Related to Chitin deacetylase"/>
    <property type="match status" value="1"/>
</dbReference>
<evidence type="ECO:0000259" key="25">
    <source>
        <dbReference type="PROSITE" id="PS51677"/>
    </source>
</evidence>
<evidence type="ECO:0000256" key="18">
    <source>
        <dbReference type="ARBA" id="ARBA00023316"/>
    </source>
</evidence>
<evidence type="ECO:0000256" key="13">
    <source>
        <dbReference type="ARBA" id="ARBA00023136"/>
    </source>
</evidence>
<comment type="cofactor">
    <cofactor evidence="1">
        <name>Co(2+)</name>
        <dbReference type="ChEBI" id="CHEBI:48828"/>
    </cofactor>
</comment>
<feature type="region of interest" description="Disordered" evidence="22">
    <location>
        <begin position="455"/>
        <end position="478"/>
    </location>
</feature>
<keyword evidence="6" id="KW-0134">Cell wall</keyword>
<comment type="catalytic activity">
    <reaction evidence="21">
        <text>[(1-&gt;4)-N-acetyl-beta-D-glucosaminyl](n) + n H2O = chitosan + n acetate</text>
        <dbReference type="Rhea" id="RHEA:10464"/>
        <dbReference type="Rhea" id="RHEA-COMP:9593"/>
        <dbReference type="Rhea" id="RHEA-COMP:9597"/>
        <dbReference type="ChEBI" id="CHEBI:15377"/>
        <dbReference type="ChEBI" id="CHEBI:17029"/>
        <dbReference type="ChEBI" id="CHEBI:30089"/>
        <dbReference type="ChEBI" id="CHEBI:57704"/>
        <dbReference type="EC" id="3.5.1.41"/>
    </reaction>
    <physiologicalReaction direction="left-to-right" evidence="21">
        <dbReference type="Rhea" id="RHEA:10465"/>
    </physiologicalReaction>
</comment>
<dbReference type="PANTHER" id="PTHR10587:SF98">
    <property type="entry name" value="CHITIN DEACETYLASE"/>
    <property type="match status" value="1"/>
</dbReference>
<dbReference type="GO" id="GO:0005886">
    <property type="term" value="C:plasma membrane"/>
    <property type="evidence" value="ECO:0007669"/>
    <property type="project" value="UniProtKB-SubCell"/>
</dbReference>
<dbReference type="InterPro" id="IPR011330">
    <property type="entry name" value="Glyco_hydro/deAcase_b/a-brl"/>
</dbReference>
<keyword evidence="19" id="KW-0624">Polysaccharide degradation</keyword>
<organism evidence="27 28">
    <name type="scientific">Tilletia caries</name>
    <name type="common">wheat bunt fungus</name>
    <dbReference type="NCBI Taxonomy" id="13290"/>
    <lineage>
        <taxon>Eukaryota</taxon>
        <taxon>Fungi</taxon>
        <taxon>Dikarya</taxon>
        <taxon>Basidiomycota</taxon>
        <taxon>Ustilaginomycotina</taxon>
        <taxon>Exobasidiomycetes</taxon>
        <taxon>Tilletiales</taxon>
        <taxon>Tilletiaceae</taxon>
        <taxon>Tilletia</taxon>
    </lineage>
</organism>
<evidence type="ECO:0000256" key="1">
    <source>
        <dbReference type="ARBA" id="ARBA00001941"/>
    </source>
</evidence>
<reference evidence="26" key="3">
    <citation type="submission" date="2020-10" db="EMBL/GenBank/DDBJ databases">
        <authorList>
            <person name="Sedaghatjoo S."/>
        </authorList>
    </citation>
    <scope>NUCLEOTIDE SEQUENCE</scope>
    <source>
        <strain evidence="26">AZH3</strain>
    </source>
</reference>
<feature type="compositionally biased region" description="Low complexity" evidence="22">
    <location>
        <begin position="455"/>
        <end position="472"/>
    </location>
</feature>
<proteinExistence type="inferred from homology"/>
<evidence type="ECO:0000256" key="23">
    <source>
        <dbReference type="SAM" id="Phobius"/>
    </source>
</evidence>
<dbReference type="SUPFAM" id="SSF88713">
    <property type="entry name" value="Glycoside hydrolase/deacetylase"/>
    <property type="match status" value="1"/>
</dbReference>
<evidence type="ECO:0000256" key="20">
    <source>
        <dbReference type="ARBA" id="ARBA00024056"/>
    </source>
</evidence>
<keyword evidence="18" id="KW-0961">Cell wall biogenesis/degradation</keyword>
<evidence type="ECO:0000256" key="12">
    <source>
        <dbReference type="ARBA" id="ARBA00023024"/>
    </source>
</evidence>
<dbReference type="EMBL" id="CAJHJG010001276">
    <property type="protein sequence ID" value="CAD6910906.1"/>
    <property type="molecule type" value="Genomic_DNA"/>
</dbReference>
<dbReference type="PROSITE" id="PS51677">
    <property type="entry name" value="NODB"/>
    <property type="match status" value="1"/>
</dbReference>
<reference evidence="27" key="1">
    <citation type="submission" date="2016-04" db="EMBL/GenBank/DDBJ databases">
        <authorList>
            <person name="Nguyen H.D."/>
            <person name="Kesanakurti P."/>
            <person name="Cullis J."/>
            <person name="Levesque C.A."/>
            <person name="Hambleton S."/>
        </authorList>
    </citation>
    <scope>NUCLEOTIDE SEQUENCE</scope>
    <source>
        <strain evidence="27">DAOMC 238032</strain>
    </source>
</reference>
<dbReference type="PANTHER" id="PTHR10587">
    <property type="entry name" value="GLYCOSYL TRANSFERASE-RELATED"/>
    <property type="match status" value="1"/>
</dbReference>
<evidence type="ECO:0000256" key="17">
    <source>
        <dbReference type="ARBA" id="ARBA00023288"/>
    </source>
</evidence>
<evidence type="ECO:0000256" key="11">
    <source>
        <dbReference type="ARBA" id="ARBA00022801"/>
    </source>
</evidence>
<dbReference type="GO" id="GO:0006032">
    <property type="term" value="P:chitin catabolic process"/>
    <property type="evidence" value="ECO:0007669"/>
    <property type="project" value="UniProtKB-KW"/>
</dbReference>
<dbReference type="EMBL" id="LWDD02001100">
    <property type="protein sequence ID" value="KAE8252621.1"/>
    <property type="molecule type" value="Genomic_DNA"/>
</dbReference>
<dbReference type="GO" id="GO:0098552">
    <property type="term" value="C:side of membrane"/>
    <property type="evidence" value="ECO:0007669"/>
    <property type="project" value="UniProtKB-KW"/>
</dbReference>
<feature type="domain" description="NodB homology" evidence="25">
    <location>
        <begin position="204"/>
        <end position="397"/>
    </location>
</feature>
<keyword evidence="14" id="KW-0325">Glycoprotein</keyword>
<evidence type="ECO:0000256" key="16">
    <source>
        <dbReference type="ARBA" id="ARBA00023285"/>
    </source>
</evidence>
<gene>
    <name evidence="27" type="ORF">A4X03_0g6118</name>
    <name evidence="26" type="ORF">JKIAZH3_G8944</name>
</gene>
<evidence type="ECO:0000256" key="4">
    <source>
        <dbReference type="ARBA" id="ARBA00010973"/>
    </source>
</evidence>
<evidence type="ECO:0000313" key="28">
    <source>
        <dbReference type="Proteomes" id="UP000077671"/>
    </source>
</evidence>
<dbReference type="Gene3D" id="3.20.20.370">
    <property type="entry name" value="Glycoside hydrolase/deacetylase"/>
    <property type="match status" value="1"/>
</dbReference>
<evidence type="ECO:0000256" key="7">
    <source>
        <dbReference type="ARBA" id="ARBA00022525"/>
    </source>
</evidence>
<reference evidence="27" key="2">
    <citation type="journal article" date="2019" name="IMA Fungus">
        <title>Genome sequencing and comparison of five Tilletia species to identify candidate genes for the detection of regulated species infecting wheat.</title>
        <authorList>
            <person name="Nguyen H.D.T."/>
            <person name="Sultana T."/>
            <person name="Kesanakurti P."/>
            <person name="Hambleton S."/>
        </authorList>
    </citation>
    <scope>NUCLEOTIDE SEQUENCE</scope>
    <source>
        <strain evidence="27">DAOMC 238032</strain>
    </source>
</reference>
<keyword evidence="29" id="KW-1185">Reference proteome</keyword>
<keyword evidence="7" id="KW-0964">Secreted</keyword>
<dbReference type="AlphaFoldDB" id="A0A177UCH6"/>
<evidence type="ECO:0000256" key="5">
    <source>
        <dbReference type="ARBA" id="ARBA00022475"/>
    </source>
</evidence>
<evidence type="ECO:0000256" key="24">
    <source>
        <dbReference type="SAM" id="SignalP"/>
    </source>
</evidence>
<evidence type="ECO:0000256" key="22">
    <source>
        <dbReference type="SAM" id="MobiDB-lite"/>
    </source>
</evidence>
<accession>A0A177UCH6</accession>
<feature type="chain" id="PRO_5044218894" description="chitin deacetylase" evidence="24">
    <location>
        <begin position="25"/>
        <end position="505"/>
    </location>
</feature>
<keyword evidence="12" id="KW-0146">Chitin degradation</keyword>
<keyword evidence="23" id="KW-1133">Transmembrane helix</keyword>
<evidence type="ECO:0000256" key="10">
    <source>
        <dbReference type="ARBA" id="ARBA00022729"/>
    </source>
</evidence>
<keyword evidence="16" id="KW-0170">Cobalt</keyword>
<evidence type="ECO:0000256" key="2">
    <source>
        <dbReference type="ARBA" id="ARBA00004191"/>
    </source>
</evidence>
<dbReference type="Pfam" id="PF01522">
    <property type="entry name" value="Polysacc_deac_1"/>
    <property type="match status" value="1"/>
</dbReference>
<keyword evidence="11" id="KW-0378">Hydrolase</keyword>
<feature type="signal peptide" evidence="24">
    <location>
        <begin position="1"/>
        <end position="24"/>
    </location>
</feature>
<evidence type="ECO:0000256" key="6">
    <source>
        <dbReference type="ARBA" id="ARBA00022512"/>
    </source>
</evidence>
<keyword evidence="15" id="KW-0119">Carbohydrate metabolism</keyword>
<keyword evidence="17" id="KW-0449">Lipoprotein</keyword>
<keyword evidence="5" id="KW-1003">Cell membrane</keyword>
<keyword evidence="23" id="KW-0812">Transmembrane</keyword>
<keyword evidence="8" id="KW-0336">GPI-anchor</keyword>
<evidence type="ECO:0000256" key="3">
    <source>
        <dbReference type="ARBA" id="ARBA00004609"/>
    </source>
</evidence>
<dbReference type="EC" id="3.5.1.41" evidence="20"/>
<dbReference type="InterPro" id="IPR002509">
    <property type="entry name" value="NODB_dom"/>
</dbReference>